<evidence type="ECO:0000313" key="3">
    <source>
        <dbReference type="Proteomes" id="UP001472677"/>
    </source>
</evidence>
<name>A0ABR2DT19_9ROSI</name>
<reference evidence="2 3" key="1">
    <citation type="journal article" date="2024" name="G3 (Bethesda)">
        <title>Genome assembly of Hibiscus sabdariffa L. provides insights into metabolisms of medicinal natural products.</title>
        <authorList>
            <person name="Kim T."/>
        </authorList>
    </citation>
    <scope>NUCLEOTIDE SEQUENCE [LARGE SCALE GENOMIC DNA]</scope>
    <source>
        <strain evidence="2">TK-2024</strain>
        <tissue evidence="2">Old leaves</tissue>
    </source>
</reference>
<feature type="region of interest" description="Disordered" evidence="1">
    <location>
        <begin position="135"/>
        <end position="156"/>
    </location>
</feature>
<dbReference type="InterPro" id="IPR049198">
    <property type="entry name" value="DUF6865"/>
</dbReference>
<organism evidence="2 3">
    <name type="scientific">Hibiscus sabdariffa</name>
    <name type="common">roselle</name>
    <dbReference type="NCBI Taxonomy" id="183260"/>
    <lineage>
        <taxon>Eukaryota</taxon>
        <taxon>Viridiplantae</taxon>
        <taxon>Streptophyta</taxon>
        <taxon>Embryophyta</taxon>
        <taxon>Tracheophyta</taxon>
        <taxon>Spermatophyta</taxon>
        <taxon>Magnoliopsida</taxon>
        <taxon>eudicotyledons</taxon>
        <taxon>Gunneridae</taxon>
        <taxon>Pentapetalae</taxon>
        <taxon>rosids</taxon>
        <taxon>malvids</taxon>
        <taxon>Malvales</taxon>
        <taxon>Malvaceae</taxon>
        <taxon>Malvoideae</taxon>
        <taxon>Hibiscus</taxon>
    </lineage>
</organism>
<comment type="caution">
    <text evidence="2">The sequence shown here is derived from an EMBL/GenBank/DDBJ whole genome shotgun (WGS) entry which is preliminary data.</text>
</comment>
<evidence type="ECO:0000313" key="2">
    <source>
        <dbReference type="EMBL" id="KAK8546085.1"/>
    </source>
</evidence>
<dbReference type="PANTHER" id="PTHR35282:SF2">
    <property type="entry name" value="F5D14.24 PROTEIN"/>
    <property type="match status" value="1"/>
</dbReference>
<keyword evidence="3" id="KW-1185">Reference proteome</keyword>
<accession>A0ABR2DT19</accession>
<dbReference type="PANTHER" id="PTHR35282">
    <property type="entry name" value="F5D14.24 PROTEIN"/>
    <property type="match status" value="1"/>
</dbReference>
<gene>
    <name evidence="2" type="ORF">V6N12_026888</name>
</gene>
<feature type="compositionally biased region" description="Polar residues" evidence="1">
    <location>
        <begin position="147"/>
        <end position="156"/>
    </location>
</feature>
<evidence type="ECO:0000256" key="1">
    <source>
        <dbReference type="SAM" id="MobiDB-lite"/>
    </source>
</evidence>
<feature type="region of interest" description="Disordered" evidence="1">
    <location>
        <begin position="1"/>
        <end position="24"/>
    </location>
</feature>
<dbReference type="Pfam" id="PF21737">
    <property type="entry name" value="DUF6865"/>
    <property type="match status" value="1"/>
</dbReference>
<feature type="compositionally biased region" description="Low complexity" evidence="1">
    <location>
        <begin position="135"/>
        <end position="145"/>
    </location>
</feature>
<protein>
    <submittedName>
        <fullName evidence="2">Uncharacterized protein</fullName>
    </submittedName>
</protein>
<feature type="compositionally biased region" description="Polar residues" evidence="1">
    <location>
        <begin position="1"/>
        <end position="12"/>
    </location>
</feature>
<proteinExistence type="predicted"/>
<dbReference type="EMBL" id="JBBPBM010000023">
    <property type="protein sequence ID" value="KAK8546085.1"/>
    <property type="molecule type" value="Genomic_DNA"/>
</dbReference>
<dbReference type="Proteomes" id="UP001472677">
    <property type="component" value="Unassembled WGS sequence"/>
</dbReference>
<sequence>MLNPTGRLNLNESKYKKKKNTRPEPLISSAKSLLSSSFLPSLHRPPLPSLINCVCQIENSFLLHLELADLHFMDNRTPRNEAAEEVTRESLIAISYSLPDKVVDSKLSSGNLNGEKQIERIGSDGAEKYRSELISISSSQSPDDQGLPSSLTGLKN</sequence>